<comment type="caution">
    <text evidence="3">The sequence shown here is derived from an EMBL/GenBank/DDBJ whole genome shotgun (WGS) entry which is preliminary data.</text>
</comment>
<evidence type="ECO:0000313" key="4">
    <source>
        <dbReference type="Proteomes" id="UP000242525"/>
    </source>
</evidence>
<dbReference type="PANTHER" id="PTHR47562">
    <property type="match status" value="1"/>
</dbReference>
<organism evidence="3 4">
    <name type="scientific">Geotrichum candidum</name>
    <name type="common">Oospora lactis</name>
    <name type="synonym">Dipodascus geotrichum</name>
    <dbReference type="NCBI Taxonomy" id="1173061"/>
    <lineage>
        <taxon>Eukaryota</taxon>
        <taxon>Fungi</taxon>
        <taxon>Dikarya</taxon>
        <taxon>Ascomycota</taxon>
        <taxon>Saccharomycotina</taxon>
        <taxon>Dipodascomycetes</taxon>
        <taxon>Dipodascales</taxon>
        <taxon>Dipodascaceae</taxon>
        <taxon>Geotrichum</taxon>
    </lineage>
</organism>
<dbReference type="GO" id="GO:0016787">
    <property type="term" value="F:hydrolase activity"/>
    <property type="evidence" value="ECO:0007669"/>
    <property type="project" value="InterPro"/>
</dbReference>
<name>A0A0J9XGM4_GEOCN</name>
<evidence type="ECO:0000256" key="1">
    <source>
        <dbReference type="SAM" id="MobiDB-lite"/>
    </source>
</evidence>
<accession>A0A0J9XGM4</accession>
<keyword evidence="4" id="KW-1185">Reference proteome</keyword>
<feature type="domain" description="Dienelactone hydrolase" evidence="2">
    <location>
        <begin position="32"/>
        <end position="273"/>
    </location>
</feature>
<dbReference type="STRING" id="1173061.A0A0J9XGM4"/>
<dbReference type="InterPro" id="IPR029058">
    <property type="entry name" value="AB_hydrolase_fold"/>
</dbReference>
<dbReference type="AlphaFoldDB" id="A0A0J9XGM4"/>
<dbReference type="SUPFAM" id="SSF53474">
    <property type="entry name" value="alpha/beta-Hydrolases"/>
    <property type="match status" value="1"/>
</dbReference>
<evidence type="ECO:0000313" key="3">
    <source>
        <dbReference type="EMBL" id="CDO56481.1"/>
    </source>
</evidence>
<feature type="region of interest" description="Disordered" evidence="1">
    <location>
        <begin position="168"/>
        <end position="187"/>
    </location>
</feature>
<dbReference type="InterPro" id="IPR002925">
    <property type="entry name" value="Dienelactn_hydro"/>
</dbReference>
<reference evidence="3" key="1">
    <citation type="submission" date="2014-03" db="EMBL/GenBank/DDBJ databases">
        <authorList>
            <person name="Casaregola S."/>
        </authorList>
    </citation>
    <scope>NUCLEOTIDE SEQUENCE [LARGE SCALE GENOMIC DNA]</scope>
    <source>
        <strain evidence="3">CLIB 918</strain>
    </source>
</reference>
<protein>
    <submittedName>
        <fullName evidence="3">Similar to Saccharomyces cerevisiae YDL086W Putative carboxymethylenebutenolidase</fullName>
    </submittedName>
</protein>
<dbReference type="PANTHER" id="PTHR47562:SF2">
    <property type="entry name" value="CARBOXYMETHYLENEBUTENOLIDASE-RELATED"/>
    <property type="match status" value="1"/>
</dbReference>
<sequence length="293" mass="31561">MLIKESYHDVSTSYGTKLRIHVYSPHVPQYPNAKFPAVLVFSEIYQVTGPVARFARLIAGQGFIVAAPSVYHNFVSPEPLAYDGPGTDAGNAYKAQKPLASYDEDLDLTVALLQSLPNFKSGSRIGATGMCLGGHLALRAAFHKDIEAYVSFFGTDIHSSTLGTVVDTPAPAATEAPSSTTRPPAHHTLDRIRAGELPTSTEGLLIFGTLDPHVPPAGRDIIRASLRDANATFSFYEVAGAQHAFVRDEFSKGRYDPAVTGIGFTILLELFNRVLKLDLGAPLVEQVPVDHVC</sequence>
<feature type="compositionally biased region" description="Low complexity" evidence="1">
    <location>
        <begin position="168"/>
        <end position="183"/>
    </location>
</feature>
<dbReference type="EMBL" id="CCBN010000015">
    <property type="protein sequence ID" value="CDO56481.1"/>
    <property type="molecule type" value="Genomic_DNA"/>
</dbReference>
<gene>
    <name evidence="3" type="ORF">BN980_GECA15s01869g</name>
</gene>
<proteinExistence type="predicted"/>
<dbReference type="Proteomes" id="UP000242525">
    <property type="component" value="Unassembled WGS sequence"/>
</dbReference>
<dbReference type="OrthoDB" id="58297at2759"/>
<dbReference type="Pfam" id="PF01738">
    <property type="entry name" value="DLH"/>
    <property type="match status" value="1"/>
</dbReference>
<dbReference type="Gene3D" id="3.40.50.1820">
    <property type="entry name" value="alpha/beta hydrolase"/>
    <property type="match status" value="1"/>
</dbReference>
<evidence type="ECO:0000259" key="2">
    <source>
        <dbReference type="Pfam" id="PF01738"/>
    </source>
</evidence>